<dbReference type="EMBL" id="NXID01000016">
    <property type="protein sequence ID" value="RXK15982.1"/>
    <property type="molecule type" value="Genomic_DNA"/>
</dbReference>
<dbReference type="Gene3D" id="1.25.40.10">
    <property type="entry name" value="Tetratricopeptide repeat domain"/>
    <property type="match status" value="1"/>
</dbReference>
<gene>
    <name evidence="1" type="ORF">CP985_05250</name>
</gene>
<dbReference type="RefSeq" id="WP_114841317.1">
    <property type="nucleotide sequence ID" value="NZ_CP031219.1"/>
</dbReference>
<evidence type="ECO:0000313" key="1">
    <source>
        <dbReference type="EMBL" id="RXK15982.1"/>
    </source>
</evidence>
<dbReference type="KEGG" id="amyt:AMYT_0853"/>
<protein>
    <recommendedName>
        <fullName evidence="3">Tetratricopeptide repeat protein</fullName>
    </recommendedName>
</protein>
<evidence type="ECO:0008006" key="3">
    <source>
        <dbReference type="Google" id="ProtNLM"/>
    </source>
</evidence>
<organism evidence="1 2">
    <name type="scientific">Malaciobacter mytili LMG 24559</name>
    <dbReference type="NCBI Taxonomy" id="1032238"/>
    <lineage>
        <taxon>Bacteria</taxon>
        <taxon>Pseudomonadati</taxon>
        <taxon>Campylobacterota</taxon>
        <taxon>Epsilonproteobacteria</taxon>
        <taxon>Campylobacterales</taxon>
        <taxon>Arcobacteraceae</taxon>
        <taxon>Malaciobacter</taxon>
    </lineage>
</organism>
<dbReference type="AlphaFoldDB" id="A0AAX2AG29"/>
<sequence>MRKYIFFVFIIFFNIYAKELKNNEYITTSNEFIFASSQYKLGNYISAYEKFNKLFLKYSDNVDINFYLGMSALKLKLYDDASAAFERVLIKKPDFHRARLEYARVLLILGFKEEAKKEFLEVLKYPIPQNVRKNIQEYIKLAQNNKELNSTFITLGFGFLYDSNINSGVIQDTFNLPGFNNLEVNMDKAKSSLSYTSLFQINHLHSISKDLPFTLKHSGTFFYKNQVEDDKYNFTYFSYRPTLFYNDNKTNSEYSLEFGFDKILTGDKADFDTYLITPKYKKLINKDTIFSIYSSFQEFHYKHKIDREKNYSKKLIGANIKYKDFTYEYIIDKDHKDLGQRSDIDKNSYTHLFYYSYDIQSTLVLNLKFQHKQIEYKEKDLFFNNVRKDYNNQFYIGLTKIIDKKDFLTLSYTKTKNNSNQEAYEYKRDAVYLNYIWRFRL</sequence>
<dbReference type="InterPro" id="IPR011990">
    <property type="entry name" value="TPR-like_helical_dom_sf"/>
</dbReference>
<evidence type="ECO:0000313" key="2">
    <source>
        <dbReference type="Proteomes" id="UP000290092"/>
    </source>
</evidence>
<reference evidence="1 2" key="1">
    <citation type="submission" date="2017-09" db="EMBL/GenBank/DDBJ databases">
        <title>Genomics of the genus Arcobacter.</title>
        <authorList>
            <person name="Perez-Cataluna A."/>
            <person name="Figueras M.J."/>
            <person name="Salas-Masso N."/>
        </authorList>
    </citation>
    <scope>NUCLEOTIDE SEQUENCE [LARGE SCALE GENOMIC DNA]</scope>
    <source>
        <strain evidence="1 2">CECT 7386</strain>
    </source>
</reference>
<dbReference type="SUPFAM" id="SSF48452">
    <property type="entry name" value="TPR-like"/>
    <property type="match status" value="1"/>
</dbReference>
<dbReference type="Proteomes" id="UP000290092">
    <property type="component" value="Unassembled WGS sequence"/>
</dbReference>
<name>A0AAX2AG29_9BACT</name>
<comment type="caution">
    <text evidence="1">The sequence shown here is derived from an EMBL/GenBank/DDBJ whole genome shotgun (WGS) entry which is preliminary data.</text>
</comment>
<proteinExistence type="predicted"/>
<keyword evidence="2" id="KW-1185">Reference proteome</keyword>
<accession>A0AAX2AG29</accession>